<evidence type="ECO:0000313" key="9">
    <source>
        <dbReference type="Proteomes" id="UP000283530"/>
    </source>
</evidence>
<evidence type="ECO:0000256" key="2">
    <source>
        <dbReference type="ARBA" id="ARBA00007072"/>
    </source>
</evidence>
<dbReference type="EC" id="3.2.1.4" evidence="3"/>
<dbReference type="InterPro" id="IPR012341">
    <property type="entry name" value="6hp_glycosidase-like_sf"/>
</dbReference>
<evidence type="ECO:0000256" key="1">
    <source>
        <dbReference type="ARBA" id="ARBA00000966"/>
    </source>
</evidence>
<evidence type="ECO:0000256" key="3">
    <source>
        <dbReference type="ARBA" id="ARBA00012601"/>
    </source>
</evidence>
<comment type="catalytic activity">
    <reaction evidence="1">
        <text>Endohydrolysis of (1-&gt;4)-beta-D-glucosidic linkages in cellulose, lichenin and cereal beta-D-glucans.</text>
        <dbReference type="EC" id="3.2.1.4"/>
    </reaction>
</comment>
<comment type="similarity">
    <text evidence="2">Belongs to the glycosyl hydrolase 9 (cellulase E) family.</text>
</comment>
<dbReference type="Proteomes" id="UP000283530">
    <property type="component" value="Unassembled WGS sequence"/>
</dbReference>
<dbReference type="InterPro" id="IPR008928">
    <property type="entry name" value="6-hairpin_glycosidase_sf"/>
</dbReference>
<keyword evidence="6" id="KW-0624">Polysaccharide degradation</keyword>
<evidence type="ECO:0000256" key="4">
    <source>
        <dbReference type="ARBA" id="ARBA00023001"/>
    </source>
</evidence>
<sequence>MMMMMMQPFVDVFQVDLVGGYYDAGDNVKFGLPMAFTITMMSRSIVEYGKQMAASGELGHAMEAVKWGTDYLIEAHPKPNVLYGEEKFCNDACVERFLKSKGDNVKKAAKHLRSCLSWRESIGMVEPLVILEAESIQKHLIADEFSAELADGVACVAGHDQEARPVMVLRIKQD</sequence>
<name>A0A3S3P6C3_9MAGN</name>
<keyword evidence="4" id="KW-0136">Cellulose degradation</keyword>
<dbReference type="GO" id="GO:0030245">
    <property type="term" value="P:cellulose catabolic process"/>
    <property type="evidence" value="ECO:0007669"/>
    <property type="project" value="UniProtKB-KW"/>
</dbReference>
<dbReference type="Pfam" id="PF00759">
    <property type="entry name" value="Glyco_hydro_9"/>
    <property type="match status" value="1"/>
</dbReference>
<evidence type="ECO:0000313" key="8">
    <source>
        <dbReference type="EMBL" id="RWR84082.1"/>
    </source>
</evidence>
<keyword evidence="5" id="KW-0119">Carbohydrate metabolism</keyword>
<gene>
    <name evidence="8" type="ORF">CKAN_01286800</name>
</gene>
<reference evidence="8 9" key="1">
    <citation type="journal article" date="2019" name="Nat. Plants">
        <title>Stout camphor tree genome fills gaps in understanding of flowering plant genome evolution.</title>
        <authorList>
            <person name="Chaw S.M."/>
            <person name="Liu Y.C."/>
            <person name="Wu Y.W."/>
            <person name="Wang H.Y."/>
            <person name="Lin C.I."/>
            <person name="Wu C.S."/>
            <person name="Ke H.M."/>
            <person name="Chang L.Y."/>
            <person name="Hsu C.Y."/>
            <person name="Yang H.T."/>
            <person name="Sudianto E."/>
            <person name="Hsu M.H."/>
            <person name="Wu K.P."/>
            <person name="Wang L.N."/>
            <person name="Leebens-Mack J.H."/>
            <person name="Tsai I.J."/>
        </authorList>
    </citation>
    <scope>NUCLEOTIDE SEQUENCE [LARGE SCALE GENOMIC DNA]</scope>
    <source>
        <strain evidence="9">cv. Chaw 1501</strain>
        <tissue evidence="8">Young leaves</tissue>
    </source>
</reference>
<dbReference type="InterPro" id="IPR036273">
    <property type="entry name" value="CRAL/TRIO_N_dom_sf"/>
</dbReference>
<organism evidence="8 9">
    <name type="scientific">Cinnamomum micranthum f. kanehirae</name>
    <dbReference type="NCBI Taxonomy" id="337451"/>
    <lineage>
        <taxon>Eukaryota</taxon>
        <taxon>Viridiplantae</taxon>
        <taxon>Streptophyta</taxon>
        <taxon>Embryophyta</taxon>
        <taxon>Tracheophyta</taxon>
        <taxon>Spermatophyta</taxon>
        <taxon>Magnoliopsida</taxon>
        <taxon>Magnoliidae</taxon>
        <taxon>Laurales</taxon>
        <taxon>Lauraceae</taxon>
        <taxon>Cinnamomum</taxon>
    </lineage>
</organism>
<dbReference type="OrthoDB" id="75724at2759"/>
<evidence type="ECO:0000256" key="5">
    <source>
        <dbReference type="ARBA" id="ARBA00023277"/>
    </source>
</evidence>
<evidence type="ECO:0000256" key="6">
    <source>
        <dbReference type="ARBA" id="ARBA00023326"/>
    </source>
</evidence>
<feature type="domain" description="Glycoside hydrolase family 9" evidence="7">
    <location>
        <begin position="14"/>
        <end position="85"/>
    </location>
</feature>
<dbReference type="Gene3D" id="1.50.10.10">
    <property type="match status" value="1"/>
</dbReference>
<dbReference type="SUPFAM" id="SSF48208">
    <property type="entry name" value="Six-hairpin glycosidases"/>
    <property type="match status" value="1"/>
</dbReference>
<evidence type="ECO:0000259" key="7">
    <source>
        <dbReference type="Pfam" id="PF00759"/>
    </source>
</evidence>
<accession>A0A3S3P6C3</accession>
<comment type="caution">
    <text evidence="8">The sequence shown here is derived from an EMBL/GenBank/DDBJ whole genome shotgun (WGS) entry which is preliminary data.</text>
</comment>
<keyword evidence="9" id="KW-1185">Reference proteome</keyword>
<dbReference type="GO" id="GO:0008810">
    <property type="term" value="F:cellulase activity"/>
    <property type="evidence" value="ECO:0007669"/>
    <property type="project" value="UniProtKB-EC"/>
</dbReference>
<dbReference type="PANTHER" id="PTHR47104">
    <property type="entry name" value="SEC14P-LIKE PHOSPHATIDYLINOSITOL TRANSFER FAMILY PROTEIN"/>
    <property type="match status" value="1"/>
</dbReference>
<protein>
    <recommendedName>
        <fullName evidence="3">cellulase</fullName>
        <ecNumber evidence="3">3.2.1.4</ecNumber>
    </recommendedName>
</protein>
<dbReference type="STRING" id="337451.A0A3S3P6C3"/>
<dbReference type="InterPro" id="IPR001701">
    <property type="entry name" value="Glyco_hydro_9"/>
</dbReference>
<dbReference type="PANTHER" id="PTHR47104:SF1">
    <property type="entry name" value="SEC14P-LIKE PHOSPHATIDYLINOSITOL TRANSFER FAMILY PROTEIN"/>
    <property type="match status" value="1"/>
</dbReference>
<dbReference type="SUPFAM" id="SSF46938">
    <property type="entry name" value="CRAL/TRIO N-terminal domain"/>
    <property type="match status" value="1"/>
</dbReference>
<proteinExistence type="inferred from homology"/>
<dbReference type="EMBL" id="QPKB01000005">
    <property type="protein sequence ID" value="RWR84082.1"/>
    <property type="molecule type" value="Genomic_DNA"/>
</dbReference>
<dbReference type="AlphaFoldDB" id="A0A3S3P6C3"/>